<dbReference type="SUPFAM" id="SSF54160">
    <property type="entry name" value="Chromo domain-like"/>
    <property type="match status" value="1"/>
</dbReference>
<evidence type="ECO:0000256" key="10">
    <source>
        <dbReference type="ARBA" id="ARBA00023242"/>
    </source>
</evidence>
<feature type="domain" description="SET" evidence="15">
    <location>
        <begin position="277"/>
        <end position="408"/>
    </location>
</feature>
<evidence type="ECO:0000256" key="1">
    <source>
        <dbReference type="ARBA" id="ARBA00004123"/>
    </source>
</evidence>
<feature type="binding site" evidence="13">
    <location>
        <position position="368"/>
    </location>
    <ligand>
        <name>Zn(2+)</name>
        <dbReference type="ChEBI" id="CHEBI:29105"/>
        <label>4</label>
    </ligand>
</feature>
<evidence type="ECO:0000256" key="2">
    <source>
        <dbReference type="ARBA" id="ARBA00004584"/>
    </source>
</evidence>
<evidence type="ECO:0000256" key="13">
    <source>
        <dbReference type="PIRSR" id="PIRSR009343-2"/>
    </source>
</evidence>
<feature type="binding site" evidence="13">
    <location>
        <position position="228"/>
    </location>
    <ligand>
        <name>Zn(2+)</name>
        <dbReference type="ChEBI" id="CHEBI:29105"/>
        <label>1</label>
    </ligand>
</feature>
<dbReference type="SMART" id="SM00298">
    <property type="entry name" value="CHROMO"/>
    <property type="match status" value="1"/>
</dbReference>
<evidence type="ECO:0000256" key="4">
    <source>
        <dbReference type="ARBA" id="ARBA00022603"/>
    </source>
</evidence>
<organism evidence="18 19">
    <name type="scientific">Haemaphysalis longicornis</name>
    <name type="common">Bush tick</name>
    <dbReference type="NCBI Taxonomy" id="44386"/>
    <lineage>
        <taxon>Eukaryota</taxon>
        <taxon>Metazoa</taxon>
        <taxon>Ecdysozoa</taxon>
        <taxon>Arthropoda</taxon>
        <taxon>Chelicerata</taxon>
        <taxon>Arachnida</taxon>
        <taxon>Acari</taxon>
        <taxon>Parasitiformes</taxon>
        <taxon>Ixodida</taxon>
        <taxon>Ixodoidea</taxon>
        <taxon>Ixodidae</taxon>
        <taxon>Haemaphysalinae</taxon>
        <taxon>Haemaphysalis</taxon>
    </lineage>
</organism>
<dbReference type="InterPro" id="IPR011381">
    <property type="entry name" value="H3-K9_MeTrfase_SUV39H1/2-like"/>
</dbReference>
<dbReference type="Proteomes" id="UP000821853">
    <property type="component" value="Chromosome 10"/>
</dbReference>
<dbReference type="InterPro" id="IPR001214">
    <property type="entry name" value="SET_dom"/>
</dbReference>
<evidence type="ECO:0000256" key="12">
    <source>
        <dbReference type="PIRNR" id="PIRNR009343"/>
    </source>
</evidence>
<feature type="binding site" evidence="13">
    <location>
        <position position="216"/>
    </location>
    <ligand>
        <name>Zn(2+)</name>
        <dbReference type="ChEBI" id="CHEBI:29105"/>
        <label>2</label>
    </ligand>
</feature>
<comment type="subcellular location">
    <subcellularLocation>
        <location evidence="2">Chromosome</location>
        <location evidence="2">Centromere</location>
    </subcellularLocation>
    <subcellularLocation>
        <location evidence="1 12">Nucleus</location>
    </subcellularLocation>
</comment>
<dbReference type="OMA" id="YESNEFT"/>
<feature type="domain" description="Pre-SET" evidence="16">
    <location>
        <begin position="214"/>
        <end position="274"/>
    </location>
</feature>
<feature type="binding site" evidence="13">
    <location>
        <position position="256"/>
    </location>
    <ligand>
        <name>Zn(2+)</name>
        <dbReference type="ChEBI" id="CHEBI:29105"/>
        <label>3</label>
    </ligand>
</feature>
<keyword evidence="8 12" id="KW-0862">Zinc</keyword>
<dbReference type="EC" id="2.1.1.355" evidence="12"/>
<evidence type="ECO:0000259" key="15">
    <source>
        <dbReference type="PROSITE" id="PS50280"/>
    </source>
</evidence>
<comment type="catalytic activity">
    <reaction evidence="12">
        <text>L-lysyl(9)-[histone H3] + 3 S-adenosyl-L-methionine = N(6),N(6),N(6)-trimethyl-L-lysyl(9)-[histone H3] + 3 S-adenosyl-L-homocysteine + 3 H(+)</text>
        <dbReference type="Rhea" id="RHEA:60276"/>
        <dbReference type="Rhea" id="RHEA-COMP:15538"/>
        <dbReference type="Rhea" id="RHEA-COMP:15546"/>
        <dbReference type="ChEBI" id="CHEBI:15378"/>
        <dbReference type="ChEBI" id="CHEBI:29969"/>
        <dbReference type="ChEBI" id="CHEBI:57856"/>
        <dbReference type="ChEBI" id="CHEBI:59789"/>
        <dbReference type="ChEBI" id="CHEBI:61961"/>
        <dbReference type="EC" id="2.1.1.355"/>
    </reaction>
</comment>
<dbReference type="InterPro" id="IPR050973">
    <property type="entry name" value="H3K9_Histone-Lys_N-MTase"/>
</dbReference>
<feature type="binding site" evidence="13">
    <location>
        <position position="426"/>
    </location>
    <ligand>
        <name>Zn(2+)</name>
        <dbReference type="ChEBI" id="CHEBI:29105"/>
        <label>4</label>
    </ligand>
</feature>
<evidence type="ECO:0000256" key="11">
    <source>
        <dbReference type="ARBA" id="ARBA00023328"/>
    </source>
</evidence>
<dbReference type="GO" id="GO:0005634">
    <property type="term" value="C:nucleus"/>
    <property type="evidence" value="ECO:0007669"/>
    <property type="project" value="UniProtKB-SubCell"/>
</dbReference>
<feature type="binding site" evidence="13">
    <location>
        <position position="260"/>
    </location>
    <ligand>
        <name>Zn(2+)</name>
        <dbReference type="ChEBI" id="CHEBI:29105"/>
        <label>2</label>
    </ligand>
</feature>
<dbReference type="CDD" id="cd00024">
    <property type="entry name" value="CD_CSD"/>
    <property type="match status" value="1"/>
</dbReference>
<dbReference type="SMART" id="SM00468">
    <property type="entry name" value="PreSET"/>
    <property type="match status" value="1"/>
</dbReference>
<dbReference type="PANTHER" id="PTHR46223">
    <property type="entry name" value="HISTONE-LYSINE N-METHYLTRANSFERASE SUV39H"/>
    <property type="match status" value="1"/>
</dbReference>
<dbReference type="SUPFAM" id="SSF82199">
    <property type="entry name" value="SET domain"/>
    <property type="match status" value="1"/>
</dbReference>
<feature type="binding site" evidence="13">
    <location>
        <position position="218"/>
    </location>
    <ligand>
        <name>Zn(2+)</name>
        <dbReference type="ChEBI" id="CHEBI:29105"/>
        <label>1</label>
    </ligand>
</feature>
<proteinExistence type="inferred from homology"/>
<evidence type="ECO:0000256" key="7">
    <source>
        <dbReference type="ARBA" id="ARBA00022723"/>
    </source>
</evidence>
<dbReference type="Gene3D" id="2.170.270.10">
    <property type="entry name" value="SET domain"/>
    <property type="match status" value="1"/>
</dbReference>
<dbReference type="PIRSF" id="PIRSF009343">
    <property type="entry name" value="SUV39_SET"/>
    <property type="match status" value="1"/>
</dbReference>
<feature type="binding site" evidence="13">
    <location>
        <position position="433"/>
    </location>
    <ligand>
        <name>Zn(2+)</name>
        <dbReference type="ChEBI" id="CHEBI:29105"/>
        <label>4</label>
    </ligand>
</feature>
<dbReference type="GO" id="GO:0032259">
    <property type="term" value="P:methylation"/>
    <property type="evidence" value="ECO:0007669"/>
    <property type="project" value="UniProtKB-KW"/>
</dbReference>
<feature type="binding site" evidence="13">
    <location>
        <position position="229"/>
    </location>
    <ligand>
        <name>Zn(2+)</name>
        <dbReference type="ChEBI" id="CHEBI:29105"/>
        <label>2</label>
    </ligand>
</feature>
<reference evidence="18 19" key="1">
    <citation type="journal article" date="2020" name="Cell">
        <title>Large-Scale Comparative Analyses of Tick Genomes Elucidate Their Genetic Diversity and Vector Capacities.</title>
        <authorList>
            <consortium name="Tick Genome and Microbiome Consortium (TIGMIC)"/>
            <person name="Jia N."/>
            <person name="Wang J."/>
            <person name="Shi W."/>
            <person name="Du L."/>
            <person name="Sun Y."/>
            <person name="Zhan W."/>
            <person name="Jiang J.F."/>
            <person name="Wang Q."/>
            <person name="Zhang B."/>
            <person name="Ji P."/>
            <person name="Bell-Sakyi L."/>
            <person name="Cui X.M."/>
            <person name="Yuan T.T."/>
            <person name="Jiang B.G."/>
            <person name="Yang W.F."/>
            <person name="Lam T.T."/>
            <person name="Chang Q.C."/>
            <person name="Ding S.J."/>
            <person name="Wang X.J."/>
            <person name="Zhu J.G."/>
            <person name="Ruan X.D."/>
            <person name="Zhao L."/>
            <person name="Wei J.T."/>
            <person name="Ye R.Z."/>
            <person name="Que T.C."/>
            <person name="Du C.H."/>
            <person name="Zhou Y.H."/>
            <person name="Cheng J.X."/>
            <person name="Dai P.F."/>
            <person name="Guo W.B."/>
            <person name="Han X.H."/>
            <person name="Huang E.J."/>
            <person name="Li L.F."/>
            <person name="Wei W."/>
            <person name="Gao Y.C."/>
            <person name="Liu J.Z."/>
            <person name="Shao H.Z."/>
            <person name="Wang X."/>
            <person name="Wang C.C."/>
            <person name="Yang T.C."/>
            <person name="Huo Q.B."/>
            <person name="Li W."/>
            <person name="Chen H.Y."/>
            <person name="Chen S.E."/>
            <person name="Zhou L.G."/>
            <person name="Ni X.B."/>
            <person name="Tian J.H."/>
            <person name="Sheng Y."/>
            <person name="Liu T."/>
            <person name="Pan Y.S."/>
            <person name="Xia L.Y."/>
            <person name="Li J."/>
            <person name="Zhao F."/>
            <person name="Cao W.C."/>
        </authorList>
    </citation>
    <scope>NUCLEOTIDE SEQUENCE [LARGE SCALE GENOMIC DNA]</scope>
    <source>
        <strain evidence="18">HaeL-2018</strain>
    </source>
</reference>
<dbReference type="PROSITE" id="PS50868">
    <property type="entry name" value="POST_SET"/>
    <property type="match status" value="1"/>
</dbReference>
<dbReference type="VEuPathDB" id="VectorBase:HLOH_064460"/>
<keyword evidence="3" id="KW-0158">Chromosome</keyword>
<keyword evidence="9 12" id="KW-0156">Chromatin regulator</keyword>
<comment type="similarity">
    <text evidence="12">Belongs to the class V-like SAM-binding methyltransferase superfamily. Histone-lysine methyltransferase family. Suvar3-9 subfamily.</text>
</comment>
<dbReference type="GO" id="GO:0008270">
    <property type="term" value="F:zinc ion binding"/>
    <property type="evidence" value="ECO:0007669"/>
    <property type="project" value="UniProtKB-UniRule"/>
</dbReference>
<feature type="binding site" evidence="13">
    <location>
        <position position="216"/>
    </location>
    <ligand>
        <name>Zn(2+)</name>
        <dbReference type="ChEBI" id="CHEBI:29105"/>
        <label>1</label>
    </ligand>
</feature>
<gene>
    <name evidence="18" type="ORF">HPB48_004093</name>
</gene>
<dbReference type="InterPro" id="IPR016197">
    <property type="entry name" value="Chromo-like_dom_sf"/>
</dbReference>
<keyword evidence="4 12" id="KW-0489">Methyltransferase</keyword>
<dbReference type="InterPro" id="IPR000953">
    <property type="entry name" value="Chromo/chromo_shadow_dom"/>
</dbReference>
<feature type="domain" description="Post-SET" evidence="17">
    <location>
        <begin position="422"/>
        <end position="438"/>
    </location>
</feature>
<keyword evidence="10 12" id="KW-0539">Nucleus</keyword>
<evidence type="ECO:0000259" key="16">
    <source>
        <dbReference type="PROSITE" id="PS50867"/>
    </source>
</evidence>
<feature type="binding site" evidence="13">
    <location>
        <position position="266"/>
    </location>
    <ligand>
        <name>Zn(2+)</name>
        <dbReference type="ChEBI" id="CHEBI:29105"/>
        <label>3</label>
    </ligand>
</feature>
<keyword evidence="7 12" id="KW-0479">Metal-binding</keyword>
<keyword evidence="6 12" id="KW-0949">S-adenosyl-L-methionine</keyword>
<name>A0A9J6FPD7_HAELO</name>
<feature type="domain" description="Chromo" evidence="14">
    <location>
        <begin position="14"/>
        <end position="60"/>
    </location>
</feature>
<dbReference type="InterPro" id="IPR007728">
    <property type="entry name" value="Pre-SET_dom"/>
</dbReference>
<evidence type="ECO:0000313" key="19">
    <source>
        <dbReference type="Proteomes" id="UP000821853"/>
    </source>
</evidence>
<feature type="binding site" evidence="13">
    <location>
        <position position="221"/>
    </location>
    <ligand>
        <name>Zn(2+)</name>
        <dbReference type="ChEBI" id="CHEBI:29105"/>
        <label>1</label>
    </ligand>
</feature>
<dbReference type="PROSITE" id="PS50013">
    <property type="entry name" value="CHROMO_2"/>
    <property type="match status" value="1"/>
</dbReference>
<comment type="caution">
    <text evidence="18">The sequence shown here is derived from an EMBL/GenBank/DDBJ whole genome shotgun (WGS) entry which is preliminary data.</text>
</comment>
<dbReference type="Pfam" id="PF00856">
    <property type="entry name" value="SET"/>
    <property type="match status" value="1"/>
</dbReference>
<evidence type="ECO:0000256" key="5">
    <source>
        <dbReference type="ARBA" id="ARBA00022679"/>
    </source>
</evidence>
<dbReference type="PANTHER" id="PTHR46223:SF4">
    <property type="entry name" value="HISTONE-LYSINE N-METHYLTRANSFERASE-RELATED"/>
    <property type="match status" value="1"/>
</dbReference>
<dbReference type="EMBL" id="JABSTR010000002">
    <property type="protein sequence ID" value="KAH9363892.1"/>
    <property type="molecule type" value="Genomic_DNA"/>
</dbReference>
<evidence type="ECO:0000256" key="3">
    <source>
        <dbReference type="ARBA" id="ARBA00022454"/>
    </source>
</evidence>
<evidence type="ECO:0000259" key="14">
    <source>
        <dbReference type="PROSITE" id="PS50013"/>
    </source>
</evidence>
<keyword evidence="5 12" id="KW-0808">Transferase</keyword>
<feature type="binding site" evidence="13">
    <location>
        <position position="221"/>
    </location>
    <ligand>
        <name>Zn(2+)</name>
        <dbReference type="ChEBI" id="CHEBI:29105"/>
        <label>3</label>
    </ligand>
</feature>
<dbReference type="GO" id="GO:0000775">
    <property type="term" value="C:chromosome, centromeric region"/>
    <property type="evidence" value="ECO:0007669"/>
    <property type="project" value="UniProtKB-SubCell"/>
</dbReference>
<evidence type="ECO:0000259" key="17">
    <source>
        <dbReference type="PROSITE" id="PS50868"/>
    </source>
</evidence>
<feature type="binding site" evidence="13">
    <location>
        <position position="262"/>
    </location>
    <ligand>
        <name>Zn(2+)</name>
        <dbReference type="ChEBI" id="CHEBI:29105"/>
        <label>3</label>
    </ligand>
</feature>
<dbReference type="InterPro" id="IPR046341">
    <property type="entry name" value="SET_dom_sf"/>
</dbReference>
<sequence length="438" mass="50049">MHELSFFFFFLAEYEVEDVVDIKKDKGRNLFLIKWKNWSKEYNSWEAEESVQNCMALVRDCCVRTNSSYRLILVQKAIQTISNLDDPDVATLAKLSGFTVPENGFVKKHEIIDMRKEVLRLSANRAAQMARITKVFGSWVAFVDRVEERQALSKAIRLWEGYIQVASGTYKSDSSKPLLRVENYVDAEPPPVGFVYIRDFLPGPGVVFPDDPKMGCQCENCYLDRKGCCPAFNDVRFAYTPNGTLNVPFGSPIFECNRLCKCSQDCPNRVVQRGCKIPLTIFRTTNGRGWGVRTEQRISKGAFVMEYLGQVITDEEAEKRGKQYDAQGMTYLFDLDYHLTEESLEQSTLYTVDAGTFGNVAHFVNHSCEPNMAVCMIWINNLDVRMPRLAFFANRDIYIHEELTVDYKMSTSASETQPPKKRRVACLCGSQNCRGFLD</sequence>
<feature type="binding site" evidence="13">
    <location>
        <position position="256"/>
    </location>
    <ligand>
        <name>Zn(2+)</name>
        <dbReference type="ChEBI" id="CHEBI:29105"/>
        <label>2</label>
    </ligand>
</feature>
<dbReference type="PROSITE" id="PS50867">
    <property type="entry name" value="PRE_SET"/>
    <property type="match status" value="1"/>
</dbReference>
<dbReference type="Gene3D" id="2.40.50.40">
    <property type="match status" value="1"/>
</dbReference>
<dbReference type="CDD" id="cd10542">
    <property type="entry name" value="SET_SUV39H"/>
    <property type="match status" value="1"/>
</dbReference>
<accession>A0A9J6FPD7</accession>
<evidence type="ECO:0000256" key="9">
    <source>
        <dbReference type="ARBA" id="ARBA00022853"/>
    </source>
</evidence>
<evidence type="ECO:0000313" key="18">
    <source>
        <dbReference type="EMBL" id="KAH9363892.1"/>
    </source>
</evidence>
<keyword evidence="19" id="KW-1185">Reference proteome</keyword>
<dbReference type="Pfam" id="PF05033">
    <property type="entry name" value="Pre-SET"/>
    <property type="match status" value="1"/>
</dbReference>
<dbReference type="AlphaFoldDB" id="A0A9J6FPD7"/>
<evidence type="ECO:0000256" key="8">
    <source>
        <dbReference type="ARBA" id="ARBA00022833"/>
    </source>
</evidence>
<protein>
    <recommendedName>
        <fullName evidence="12">Histone-lysine N-methyltransferase</fullName>
        <ecNumber evidence="12">2.1.1.355</ecNumber>
    </recommendedName>
</protein>
<dbReference type="SMART" id="SM00317">
    <property type="entry name" value="SET"/>
    <property type="match status" value="1"/>
</dbReference>
<dbReference type="Pfam" id="PF00385">
    <property type="entry name" value="Chromo"/>
    <property type="match status" value="1"/>
</dbReference>
<feature type="binding site" evidence="13">
    <location>
        <position position="428"/>
    </location>
    <ligand>
        <name>Zn(2+)</name>
        <dbReference type="ChEBI" id="CHEBI:29105"/>
        <label>4</label>
    </ligand>
</feature>
<dbReference type="PROSITE" id="PS50280">
    <property type="entry name" value="SET"/>
    <property type="match status" value="1"/>
</dbReference>
<dbReference type="OrthoDB" id="1045173at2759"/>
<keyword evidence="11" id="KW-0137">Centromere</keyword>
<dbReference type="GO" id="GO:0140949">
    <property type="term" value="F:histone H3K9 trimethyltransferase activity"/>
    <property type="evidence" value="ECO:0007669"/>
    <property type="project" value="UniProtKB-EC"/>
</dbReference>
<evidence type="ECO:0000256" key="6">
    <source>
        <dbReference type="ARBA" id="ARBA00022691"/>
    </source>
</evidence>
<dbReference type="InterPro" id="IPR003616">
    <property type="entry name" value="Post-SET_dom"/>
</dbReference>
<dbReference type="InterPro" id="IPR023780">
    <property type="entry name" value="Chromo_domain"/>
</dbReference>